<evidence type="ECO:0000259" key="1">
    <source>
        <dbReference type="PROSITE" id="PS51819"/>
    </source>
</evidence>
<dbReference type="Gene3D" id="3.10.180.10">
    <property type="entry name" value="2,3-Dihydroxybiphenyl 1,2-Dioxygenase, domain 1"/>
    <property type="match status" value="1"/>
</dbReference>
<keyword evidence="2" id="KW-0456">Lyase</keyword>
<dbReference type="GO" id="GO:0016829">
    <property type="term" value="F:lyase activity"/>
    <property type="evidence" value="ECO:0007669"/>
    <property type="project" value="UniProtKB-KW"/>
</dbReference>
<keyword evidence="3" id="KW-1185">Reference proteome</keyword>
<feature type="domain" description="VOC" evidence="1">
    <location>
        <begin position="12"/>
        <end position="130"/>
    </location>
</feature>
<comment type="caution">
    <text evidence="2">The sequence shown here is derived from an EMBL/GenBank/DDBJ whole genome shotgun (WGS) entry which is preliminary data.</text>
</comment>
<keyword evidence="2" id="KW-0560">Oxidoreductase</keyword>
<accession>A0A7W4WDG3</accession>
<protein>
    <submittedName>
        <fullName evidence="2">Catechol 2,3-dioxygenase-like lactoylglutathione lyase family enzyme</fullName>
    </submittedName>
</protein>
<dbReference type="EMBL" id="JACHWZ010000014">
    <property type="protein sequence ID" value="MBB3062221.1"/>
    <property type="molecule type" value="Genomic_DNA"/>
</dbReference>
<organism evidence="2 3">
    <name type="scientific">Microbulbifer rhizosphaerae</name>
    <dbReference type="NCBI Taxonomy" id="1562603"/>
    <lineage>
        <taxon>Bacteria</taxon>
        <taxon>Pseudomonadati</taxon>
        <taxon>Pseudomonadota</taxon>
        <taxon>Gammaproteobacteria</taxon>
        <taxon>Cellvibrionales</taxon>
        <taxon>Microbulbiferaceae</taxon>
        <taxon>Microbulbifer</taxon>
    </lineage>
</organism>
<evidence type="ECO:0000313" key="2">
    <source>
        <dbReference type="EMBL" id="MBB3062221.1"/>
    </source>
</evidence>
<dbReference type="SUPFAM" id="SSF54593">
    <property type="entry name" value="Glyoxalase/Bleomycin resistance protein/Dihydroxybiphenyl dioxygenase"/>
    <property type="match status" value="1"/>
</dbReference>
<name>A0A7W4WDG3_9GAMM</name>
<dbReference type="PROSITE" id="PS51819">
    <property type="entry name" value="VOC"/>
    <property type="match status" value="1"/>
</dbReference>
<dbReference type="RefSeq" id="WP_183461331.1">
    <property type="nucleotide sequence ID" value="NZ_JACHWZ010000014.1"/>
</dbReference>
<gene>
    <name evidence="2" type="ORF">FHS09_003066</name>
</gene>
<sequence>MSESGERARAVGINHVALDVRDLDEAIDFLDGLFQFKLRSRSKGMAFIELGDQFIALFENRDTGKDEHRHFGLVVDDKSKVKARLDALNIPILGDRFLDFRDPSGNRWQIVEYSQIEFIKAPQVLEFIGASGLEKADDAREDLRKKGIEI</sequence>
<dbReference type="InterPro" id="IPR004360">
    <property type="entry name" value="Glyas_Fos-R_dOase_dom"/>
</dbReference>
<keyword evidence="2" id="KW-0223">Dioxygenase</keyword>
<dbReference type="Proteomes" id="UP000535937">
    <property type="component" value="Unassembled WGS sequence"/>
</dbReference>
<dbReference type="InterPro" id="IPR037523">
    <property type="entry name" value="VOC_core"/>
</dbReference>
<dbReference type="GO" id="GO:0051213">
    <property type="term" value="F:dioxygenase activity"/>
    <property type="evidence" value="ECO:0007669"/>
    <property type="project" value="UniProtKB-KW"/>
</dbReference>
<dbReference type="AlphaFoldDB" id="A0A7W4WDG3"/>
<dbReference type="InterPro" id="IPR029068">
    <property type="entry name" value="Glyas_Bleomycin-R_OHBP_Dase"/>
</dbReference>
<reference evidence="2 3" key="1">
    <citation type="submission" date="2020-08" db="EMBL/GenBank/DDBJ databases">
        <title>Genomic Encyclopedia of Type Strains, Phase III (KMG-III): the genomes of soil and plant-associated and newly described type strains.</title>
        <authorList>
            <person name="Whitman W."/>
        </authorList>
    </citation>
    <scope>NUCLEOTIDE SEQUENCE [LARGE SCALE GENOMIC DNA]</scope>
    <source>
        <strain evidence="2 3">CECT 8799</strain>
    </source>
</reference>
<proteinExistence type="predicted"/>
<dbReference type="Pfam" id="PF00903">
    <property type="entry name" value="Glyoxalase"/>
    <property type="match status" value="1"/>
</dbReference>
<dbReference type="CDD" id="cd06587">
    <property type="entry name" value="VOC"/>
    <property type="match status" value="1"/>
</dbReference>
<evidence type="ECO:0000313" key="3">
    <source>
        <dbReference type="Proteomes" id="UP000535937"/>
    </source>
</evidence>